<comment type="caution">
    <text evidence="4">The sequence shown here is derived from an EMBL/GenBank/DDBJ whole genome shotgun (WGS) entry which is preliminary data.</text>
</comment>
<evidence type="ECO:0000256" key="1">
    <source>
        <dbReference type="ARBA" id="ARBA00022737"/>
    </source>
</evidence>
<dbReference type="PROSITE" id="PS50005">
    <property type="entry name" value="TPR"/>
    <property type="match status" value="2"/>
</dbReference>
<keyword evidence="1" id="KW-0677">Repeat</keyword>
<dbReference type="InterPro" id="IPR011990">
    <property type="entry name" value="TPR-like_helical_dom_sf"/>
</dbReference>
<keyword evidence="2 3" id="KW-0802">TPR repeat</keyword>
<dbReference type="Gene3D" id="1.25.40.10">
    <property type="entry name" value="Tetratricopeptide repeat domain"/>
    <property type="match status" value="1"/>
</dbReference>
<dbReference type="Proteomes" id="UP000584642">
    <property type="component" value="Unassembled WGS sequence"/>
</dbReference>
<evidence type="ECO:0000313" key="4">
    <source>
        <dbReference type="EMBL" id="NYZ19059.1"/>
    </source>
</evidence>
<dbReference type="Pfam" id="PF13174">
    <property type="entry name" value="TPR_6"/>
    <property type="match status" value="1"/>
</dbReference>
<dbReference type="PANTHER" id="PTHR45586:SF1">
    <property type="entry name" value="LIPOPOLYSACCHARIDE ASSEMBLY PROTEIN B"/>
    <property type="match status" value="1"/>
</dbReference>
<dbReference type="InterPro" id="IPR051012">
    <property type="entry name" value="CellSynth/LPSAsmb/PSIAsmb"/>
</dbReference>
<dbReference type="SMART" id="SM00028">
    <property type="entry name" value="TPR"/>
    <property type="match status" value="3"/>
</dbReference>
<reference evidence="4 5" key="1">
    <citation type="submission" date="2020-05" db="EMBL/GenBank/DDBJ databases">
        <title>Azospirillum oleiclasticum sp. nov, a nitrogen-fixing and heavy crude oil-emulsifying bacterium isolated from the crude oil of Yumen Oilfield.</title>
        <authorList>
            <person name="Wu D."/>
            <person name="Cai M."/>
            <person name="Zhang X."/>
        </authorList>
    </citation>
    <scope>NUCLEOTIDE SEQUENCE [LARGE SCALE GENOMIC DNA]</scope>
    <source>
        <strain evidence="4 5">ROY-1-1-2</strain>
    </source>
</reference>
<evidence type="ECO:0000256" key="3">
    <source>
        <dbReference type="PROSITE-ProRule" id="PRU00339"/>
    </source>
</evidence>
<feature type="repeat" description="TPR" evidence="3">
    <location>
        <begin position="300"/>
        <end position="333"/>
    </location>
</feature>
<accession>A0ABX2T4C2</accession>
<sequence length="339" mass="37408">MFESLSMVAGLLAAVMGYQVATGSVGSVLLHPTEVPPSMEERGFSGEVFNRLVLEEIDRHEFIAGSDFGTQTVQTERSDFNVDLEIAEISLTPVRNAAFRTLGFIQFEFDGAVVEAGERLEMHMAGNARGRSTSTVLSAPKEDPAALVRATAEYMLTSIDPMNALKVQFAADAESRDFTKTLALADKAQFHLPLEVHPQLFNLVGRAYHLAGRTKEAADMYSRSHELDPNYAAPLANLAVMSEASGDMAKSREYTKKALALDPLMPHFYRDWGRAYAEAGLYGRCVSNYERFLKLGEPKAEDYYRMAVCLRETGRTDDATAMFQRVSALDPRAAVLAIR</sequence>
<evidence type="ECO:0000313" key="5">
    <source>
        <dbReference type="Proteomes" id="UP000584642"/>
    </source>
</evidence>
<dbReference type="InterPro" id="IPR019734">
    <property type="entry name" value="TPR_rpt"/>
</dbReference>
<gene>
    <name evidence="4" type="ORF">HND93_04995</name>
</gene>
<feature type="repeat" description="TPR" evidence="3">
    <location>
        <begin position="198"/>
        <end position="231"/>
    </location>
</feature>
<dbReference type="RefSeq" id="WP_180280741.1">
    <property type="nucleotide sequence ID" value="NZ_JABFDB010000001.1"/>
</dbReference>
<evidence type="ECO:0000256" key="2">
    <source>
        <dbReference type="ARBA" id="ARBA00022803"/>
    </source>
</evidence>
<dbReference type="PANTHER" id="PTHR45586">
    <property type="entry name" value="TPR REPEAT-CONTAINING PROTEIN PA4667"/>
    <property type="match status" value="1"/>
</dbReference>
<organism evidence="4 5">
    <name type="scientific">Azospirillum oleiclasticum</name>
    <dbReference type="NCBI Taxonomy" id="2735135"/>
    <lineage>
        <taxon>Bacteria</taxon>
        <taxon>Pseudomonadati</taxon>
        <taxon>Pseudomonadota</taxon>
        <taxon>Alphaproteobacteria</taxon>
        <taxon>Rhodospirillales</taxon>
        <taxon>Azospirillaceae</taxon>
        <taxon>Azospirillum</taxon>
    </lineage>
</organism>
<protein>
    <submittedName>
        <fullName evidence="4">Tetratricopeptide repeat protein</fullName>
    </submittedName>
</protein>
<dbReference type="EMBL" id="JABFDB010000001">
    <property type="protein sequence ID" value="NYZ19059.1"/>
    <property type="molecule type" value="Genomic_DNA"/>
</dbReference>
<dbReference type="SUPFAM" id="SSF48452">
    <property type="entry name" value="TPR-like"/>
    <property type="match status" value="1"/>
</dbReference>
<proteinExistence type="predicted"/>
<name>A0ABX2T4C2_9PROT</name>
<keyword evidence="5" id="KW-1185">Reference proteome</keyword>